<gene>
    <name evidence="7" type="ORF">GSOID_T00004407001</name>
</gene>
<dbReference type="InParanoid" id="E4X960"/>
<evidence type="ECO:0000256" key="3">
    <source>
        <dbReference type="ARBA" id="ARBA00022452"/>
    </source>
</evidence>
<sequence>MSTRPDEIPVKVERVTVEQDKSVSKPSFLRHFVRNVETATDLQSLLVESQLAKQKMEQSGCFKSVDVAIDTTEAYDGSGSATGYQVVYDVKEKKLSISAGGDLSPESMTPEGGVKIGIPNVFGYGEKIQMSFGKDIDTNRGEEAPKNLFPNVSINLNYPLKYDKTSIDGDFTSTNRDKPWSNLREESMIGKLGVTHKFNDNLSGTLSVNARQMNLSALTKKDVPVTILEQFGYSKRECLTASVNYDTSANYIRKVVPSNGFRVKFDGDVFKSGYKAFADLAFYQPLSTGVTGVFTASGGYLSTKSGKSQISDRFFIGGNNNIRGFEMNSHGPRETGCALGGDASCQVGVHIYSSLELLGQVFKGISQQLLSPNAAIHAFAVAGNVGDISSVLQGNHYAYCYGVGVAISLFQGIPLNLETNILGTSQHKLPKFQAGFSIAI</sequence>
<dbReference type="Proteomes" id="UP000001307">
    <property type="component" value="Unassembled WGS sequence"/>
</dbReference>
<dbReference type="InterPro" id="IPR039910">
    <property type="entry name" value="D15-like"/>
</dbReference>
<dbReference type="EMBL" id="FN653030">
    <property type="protein sequence ID" value="CBY18989.1"/>
    <property type="molecule type" value="Genomic_DNA"/>
</dbReference>
<name>E4X960_OIKDI</name>
<dbReference type="OrthoDB" id="1724197at2759"/>
<dbReference type="PANTHER" id="PTHR12815">
    <property type="entry name" value="SORTING AND ASSEMBLY MACHINERY SAMM50 PROTEIN FAMILY MEMBER"/>
    <property type="match status" value="1"/>
</dbReference>
<evidence type="ECO:0000256" key="1">
    <source>
        <dbReference type="ARBA" id="ARBA00004374"/>
    </source>
</evidence>
<evidence type="ECO:0000256" key="4">
    <source>
        <dbReference type="ARBA" id="ARBA00022692"/>
    </source>
</evidence>
<accession>E4X960</accession>
<evidence type="ECO:0000313" key="8">
    <source>
        <dbReference type="Proteomes" id="UP000001307"/>
    </source>
</evidence>
<dbReference type="GO" id="GO:0005741">
    <property type="term" value="C:mitochondrial outer membrane"/>
    <property type="evidence" value="ECO:0007669"/>
    <property type="project" value="UniProtKB-SubCell"/>
</dbReference>
<organism evidence="7">
    <name type="scientific">Oikopleura dioica</name>
    <name type="common">Tunicate</name>
    <dbReference type="NCBI Taxonomy" id="34765"/>
    <lineage>
        <taxon>Eukaryota</taxon>
        <taxon>Metazoa</taxon>
        <taxon>Chordata</taxon>
        <taxon>Tunicata</taxon>
        <taxon>Appendicularia</taxon>
        <taxon>Copelata</taxon>
        <taxon>Oikopleuridae</taxon>
        <taxon>Oikopleura</taxon>
    </lineage>
</organism>
<comment type="subcellular location">
    <subcellularLocation>
        <location evidence="1">Mitochondrion outer membrane</location>
        <topology evidence="1">Multi-pass membrane protein</topology>
    </subcellularLocation>
</comment>
<keyword evidence="5" id="KW-0472">Membrane</keyword>
<dbReference type="AlphaFoldDB" id="E4X960"/>
<evidence type="ECO:0000256" key="5">
    <source>
        <dbReference type="ARBA" id="ARBA00023136"/>
    </source>
</evidence>
<dbReference type="PANTHER" id="PTHR12815:SF18">
    <property type="entry name" value="SORTING AND ASSEMBLY MACHINERY COMPONENT 50 HOMOLOG"/>
    <property type="match status" value="1"/>
</dbReference>
<dbReference type="Gene3D" id="2.40.160.50">
    <property type="entry name" value="membrane protein fhac: a member of the omp85/tpsb transporter family"/>
    <property type="match status" value="1"/>
</dbReference>
<keyword evidence="4" id="KW-0812">Transmembrane</keyword>
<keyword evidence="8" id="KW-1185">Reference proteome</keyword>
<evidence type="ECO:0000259" key="6">
    <source>
        <dbReference type="Pfam" id="PF01103"/>
    </source>
</evidence>
<dbReference type="FunCoup" id="E4X960">
    <property type="interactions" value="451"/>
</dbReference>
<evidence type="ECO:0000313" key="7">
    <source>
        <dbReference type="EMBL" id="CBY18989.1"/>
    </source>
</evidence>
<dbReference type="InterPro" id="IPR000184">
    <property type="entry name" value="Bac_surfAg_D15"/>
</dbReference>
<feature type="domain" description="Bacterial surface antigen (D15)" evidence="6">
    <location>
        <begin position="120"/>
        <end position="394"/>
    </location>
</feature>
<dbReference type="Pfam" id="PF01103">
    <property type="entry name" value="Omp85"/>
    <property type="match status" value="1"/>
</dbReference>
<proteinExistence type="inferred from homology"/>
<comment type="similarity">
    <text evidence="2">Belongs to the SAM50/omp85 family.</text>
</comment>
<evidence type="ECO:0000256" key="2">
    <source>
        <dbReference type="ARBA" id="ARBA00010913"/>
    </source>
</evidence>
<protein>
    <recommendedName>
        <fullName evidence="6">Bacterial surface antigen (D15) domain-containing protein</fullName>
    </recommendedName>
</protein>
<keyword evidence="3" id="KW-1134">Transmembrane beta strand</keyword>
<reference evidence="7" key="1">
    <citation type="journal article" date="2010" name="Science">
        <title>Plasticity of animal genome architecture unmasked by rapid evolution of a pelagic tunicate.</title>
        <authorList>
            <person name="Denoeud F."/>
            <person name="Henriet S."/>
            <person name="Mungpakdee S."/>
            <person name="Aury J.M."/>
            <person name="Da Silva C."/>
            <person name="Brinkmann H."/>
            <person name="Mikhaleva J."/>
            <person name="Olsen L.C."/>
            <person name="Jubin C."/>
            <person name="Canestro C."/>
            <person name="Bouquet J.M."/>
            <person name="Danks G."/>
            <person name="Poulain J."/>
            <person name="Campsteijn C."/>
            <person name="Adamski M."/>
            <person name="Cross I."/>
            <person name="Yadetie F."/>
            <person name="Muffato M."/>
            <person name="Louis A."/>
            <person name="Butcher S."/>
            <person name="Tsagkogeorga G."/>
            <person name="Konrad A."/>
            <person name="Singh S."/>
            <person name="Jensen M.F."/>
            <person name="Cong E.H."/>
            <person name="Eikeseth-Otteraa H."/>
            <person name="Noel B."/>
            <person name="Anthouard V."/>
            <person name="Porcel B.M."/>
            <person name="Kachouri-Lafond R."/>
            <person name="Nishino A."/>
            <person name="Ugolini M."/>
            <person name="Chourrout P."/>
            <person name="Nishida H."/>
            <person name="Aasland R."/>
            <person name="Huzurbazar S."/>
            <person name="Westhof E."/>
            <person name="Delsuc F."/>
            <person name="Lehrach H."/>
            <person name="Reinhardt R."/>
            <person name="Weissenbach J."/>
            <person name="Roy S.W."/>
            <person name="Artiguenave F."/>
            <person name="Postlethwait J.H."/>
            <person name="Manak J.R."/>
            <person name="Thompson E.M."/>
            <person name="Jaillon O."/>
            <person name="Du Pasquier L."/>
            <person name="Boudinot P."/>
            <person name="Liberles D.A."/>
            <person name="Volff J.N."/>
            <person name="Philippe H."/>
            <person name="Lenhard B."/>
            <person name="Roest Crollius H."/>
            <person name="Wincker P."/>
            <person name="Chourrout D."/>
        </authorList>
    </citation>
    <scope>NUCLEOTIDE SEQUENCE [LARGE SCALE GENOMIC DNA]</scope>
</reference>